<comment type="caution">
    <text evidence="1">The sequence shown here is derived from an EMBL/GenBank/DDBJ whole genome shotgun (WGS) entry which is preliminary data.</text>
</comment>
<name>A0ACA9LG42_9GLOM</name>
<sequence length="188" mass="22204">MTSGALYIFFYLKCLFLVDPAPYGISIFLAKPSPYEVPIFLTELSPYGVPIFLVEPSPYRRMVLISLDKDISEEQLEEWLHYNLVQVFFHIRKYDFDTFGHLHFYTKIAAANFFYTMKNEEMKGGPFNCTITFEKANYFRTSLKTGYVIYRKPEQPIALSLVKTVKRLKEKFEELEASKRKKPFQNRE</sequence>
<protein>
    <submittedName>
        <fullName evidence="1">25633_t:CDS:1</fullName>
    </submittedName>
</protein>
<dbReference type="Proteomes" id="UP000789920">
    <property type="component" value="Unassembled WGS sequence"/>
</dbReference>
<reference evidence="1" key="1">
    <citation type="submission" date="2021-06" db="EMBL/GenBank/DDBJ databases">
        <authorList>
            <person name="Kallberg Y."/>
            <person name="Tangrot J."/>
            <person name="Rosling A."/>
        </authorList>
    </citation>
    <scope>NUCLEOTIDE SEQUENCE</scope>
    <source>
        <strain evidence="1">MA461A</strain>
    </source>
</reference>
<evidence type="ECO:0000313" key="1">
    <source>
        <dbReference type="EMBL" id="CAG8527674.1"/>
    </source>
</evidence>
<organism evidence="1 2">
    <name type="scientific">Racocetra persica</name>
    <dbReference type="NCBI Taxonomy" id="160502"/>
    <lineage>
        <taxon>Eukaryota</taxon>
        <taxon>Fungi</taxon>
        <taxon>Fungi incertae sedis</taxon>
        <taxon>Mucoromycota</taxon>
        <taxon>Glomeromycotina</taxon>
        <taxon>Glomeromycetes</taxon>
        <taxon>Diversisporales</taxon>
        <taxon>Gigasporaceae</taxon>
        <taxon>Racocetra</taxon>
    </lineage>
</organism>
<keyword evidence="2" id="KW-1185">Reference proteome</keyword>
<proteinExistence type="predicted"/>
<accession>A0ACA9LG42</accession>
<gene>
    <name evidence="1" type="ORF">RPERSI_LOCUS2994</name>
</gene>
<evidence type="ECO:0000313" key="2">
    <source>
        <dbReference type="Proteomes" id="UP000789920"/>
    </source>
</evidence>
<dbReference type="EMBL" id="CAJVQC010003479">
    <property type="protein sequence ID" value="CAG8527674.1"/>
    <property type="molecule type" value="Genomic_DNA"/>
</dbReference>